<accession>A0A7V5NY34</accession>
<organism evidence="1">
    <name type="scientific">Thermodesulfatator atlanticus</name>
    <dbReference type="NCBI Taxonomy" id="501497"/>
    <lineage>
        <taxon>Bacteria</taxon>
        <taxon>Pseudomonadati</taxon>
        <taxon>Thermodesulfobacteriota</taxon>
        <taxon>Thermodesulfobacteria</taxon>
        <taxon>Thermodesulfobacteriales</taxon>
        <taxon>Thermodesulfatatoraceae</taxon>
        <taxon>Thermodesulfatator</taxon>
    </lineage>
</organism>
<name>A0A7V5NY34_9BACT</name>
<sequence>MRLLSLFLCCLALALGSVGITSELPALKDVPAWSAGPPDFVSYQGANKAFYVRRTYTREDGARIEVFLAGGAEGARLARVLKGRIEIDTPEYKLKYSQKGPYQTLLSYSPQEKKGFWAVFLNETPVLVLLARFYAIDAEEAFTFLKALDWPQLYQQAKLFFEGR</sequence>
<gene>
    <name evidence="1" type="ORF">ENJ96_00565</name>
</gene>
<reference evidence="1" key="1">
    <citation type="journal article" date="2020" name="mSystems">
        <title>Genome- and Community-Level Interaction Insights into Carbon Utilization and Element Cycling Functions of Hydrothermarchaeota in Hydrothermal Sediment.</title>
        <authorList>
            <person name="Zhou Z."/>
            <person name="Liu Y."/>
            <person name="Xu W."/>
            <person name="Pan J."/>
            <person name="Luo Z.H."/>
            <person name="Li M."/>
        </authorList>
    </citation>
    <scope>NUCLEOTIDE SEQUENCE [LARGE SCALE GENOMIC DNA]</scope>
    <source>
        <strain evidence="1">HyVt-533</strain>
    </source>
</reference>
<comment type="caution">
    <text evidence="1">The sequence shown here is derived from an EMBL/GenBank/DDBJ whole genome shotgun (WGS) entry which is preliminary data.</text>
</comment>
<proteinExistence type="predicted"/>
<dbReference type="AlphaFoldDB" id="A0A7V5NY34"/>
<dbReference type="Proteomes" id="UP000886101">
    <property type="component" value="Unassembled WGS sequence"/>
</dbReference>
<evidence type="ECO:0000313" key="1">
    <source>
        <dbReference type="EMBL" id="HHI96328.1"/>
    </source>
</evidence>
<protein>
    <submittedName>
        <fullName evidence="1">Uncharacterized protein</fullName>
    </submittedName>
</protein>
<dbReference type="EMBL" id="DROK01000018">
    <property type="protein sequence ID" value="HHI96328.1"/>
    <property type="molecule type" value="Genomic_DNA"/>
</dbReference>